<dbReference type="InterPro" id="IPR004522">
    <property type="entry name" value="Asn-tRNA-ligase"/>
</dbReference>
<evidence type="ECO:0000256" key="1">
    <source>
        <dbReference type="ARBA" id="ARBA00008226"/>
    </source>
</evidence>
<evidence type="ECO:0000256" key="4">
    <source>
        <dbReference type="ARBA" id="ARBA00022741"/>
    </source>
</evidence>
<gene>
    <name evidence="8" type="primary">asnS</name>
    <name evidence="10" type="ORF">QO000_000971</name>
</gene>
<dbReference type="EC" id="6.1.1.22" evidence="8"/>
<dbReference type="InterPro" id="IPR004364">
    <property type="entry name" value="Aa-tRNA-synt_II"/>
</dbReference>
<reference evidence="10" key="1">
    <citation type="submission" date="2023-07" db="EMBL/GenBank/DDBJ databases">
        <title>Genomic Encyclopedia of Type Strains, Phase IV (KMG-IV): sequencing the most valuable type-strain genomes for metagenomic binning, comparative biology and taxonomic classification.</title>
        <authorList>
            <person name="Goeker M."/>
        </authorList>
    </citation>
    <scope>NUCLEOTIDE SEQUENCE [LARGE SCALE GENOMIC DNA]</scope>
    <source>
        <strain evidence="10">JSM 076093</strain>
    </source>
</reference>
<dbReference type="PROSITE" id="PS50862">
    <property type="entry name" value="AA_TRNA_LIGASE_II"/>
    <property type="match status" value="1"/>
</dbReference>
<dbReference type="Pfam" id="PF00152">
    <property type="entry name" value="tRNA-synt_2"/>
    <property type="match status" value="1"/>
</dbReference>
<dbReference type="Proteomes" id="UP001226720">
    <property type="component" value="Unassembled WGS sequence"/>
</dbReference>
<dbReference type="PANTHER" id="PTHR22594">
    <property type="entry name" value="ASPARTYL/LYSYL-TRNA SYNTHETASE"/>
    <property type="match status" value="1"/>
</dbReference>
<keyword evidence="7 8" id="KW-0030">Aminoacyl-tRNA synthetase</keyword>
<dbReference type="NCBIfam" id="NF003037">
    <property type="entry name" value="PRK03932.1"/>
    <property type="match status" value="1"/>
</dbReference>
<evidence type="ECO:0000256" key="6">
    <source>
        <dbReference type="ARBA" id="ARBA00022917"/>
    </source>
</evidence>
<evidence type="ECO:0000256" key="5">
    <source>
        <dbReference type="ARBA" id="ARBA00022840"/>
    </source>
</evidence>
<dbReference type="NCBIfam" id="TIGR00457">
    <property type="entry name" value="asnS"/>
    <property type="match status" value="1"/>
</dbReference>
<sequence>MKTTISNVDKQVEQSVTIGAWLHNKRSSGKIQFLQLRDGTGFIQGVMVKKEVTEEAWEVAKNLTQESSVWVTGIVREDDRSQSGYELTVTNVELIHEAVDYPITPKEHGTEFLMDNRHLWIRSRRQNAILRIRNEIIRATYQFFNENDFVKIDPPILTGSSAEGTTDLFHTKYFEEDAYLSQSGQLYMEAAAMAFGRVFSFGPTFRAEKSKTRRHLIEFWMIEPEMAFMNHDESLEVQEQYVSFLVQSVLDNCQMELKTLDRDLSKLEAIKAPFPRISYDDAVTLLKDKGFTDIEWGEDFGAPHETAIAESFEKPVFITNYPKDIKAFYMKPDPEREDVVLCADLIAPEGYGEIIGGSQRIDDLALLEQRYEEHGLTDDAYKWYLELRRYGSVPHSGFGLGLERTVAWLSGVEHVRETIPFPRLLNRLYP</sequence>
<organism evidence="10 11">
    <name type="scientific">Guptibacillus hwajinpoensis</name>
    <dbReference type="NCBI Taxonomy" id="208199"/>
    <lineage>
        <taxon>Bacteria</taxon>
        <taxon>Bacillati</taxon>
        <taxon>Bacillota</taxon>
        <taxon>Bacilli</taxon>
        <taxon>Bacillales</taxon>
        <taxon>Guptibacillaceae</taxon>
        <taxon>Guptibacillus</taxon>
    </lineage>
</organism>
<evidence type="ECO:0000313" key="11">
    <source>
        <dbReference type="Proteomes" id="UP001226720"/>
    </source>
</evidence>
<comment type="subunit">
    <text evidence="8">Homodimer.</text>
</comment>
<dbReference type="PANTHER" id="PTHR22594:SF34">
    <property type="entry name" value="ASPARAGINE--TRNA LIGASE, MITOCHONDRIAL-RELATED"/>
    <property type="match status" value="1"/>
</dbReference>
<dbReference type="CDD" id="cd04323">
    <property type="entry name" value="AsnRS_cyto_like_N"/>
    <property type="match status" value="1"/>
</dbReference>
<evidence type="ECO:0000256" key="8">
    <source>
        <dbReference type="HAMAP-Rule" id="MF_00534"/>
    </source>
</evidence>
<comment type="similarity">
    <text evidence="1 8">Belongs to the class-II aminoacyl-tRNA synthetase family.</text>
</comment>
<dbReference type="InterPro" id="IPR004365">
    <property type="entry name" value="NA-bd_OB_tRNA"/>
</dbReference>
<dbReference type="Pfam" id="PF01336">
    <property type="entry name" value="tRNA_anti-codon"/>
    <property type="match status" value="1"/>
</dbReference>
<dbReference type="HAMAP" id="MF_00534">
    <property type="entry name" value="Asn_tRNA_synth"/>
    <property type="match status" value="1"/>
</dbReference>
<evidence type="ECO:0000259" key="9">
    <source>
        <dbReference type="PROSITE" id="PS50862"/>
    </source>
</evidence>
<evidence type="ECO:0000256" key="2">
    <source>
        <dbReference type="ARBA" id="ARBA00022490"/>
    </source>
</evidence>
<dbReference type="InterPro" id="IPR045864">
    <property type="entry name" value="aa-tRNA-synth_II/BPL/LPL"/>
</dbReference>
<evidence type="ECO:0000256" key="7">
    <source>
        <dbReference type="ARBA" id="ARBA00023146"/>
    </source>
</evidence>
<comment type="catalytic activity">
    <reaction evidence="8">
        <text>tRNA(Asn) + L-asparagine + ATP = L-asparaginyl-tRNA(Asn) + AMP + diphosphate + H(+)</text>
        <dbReference type="Rhea" id="RHEA:11180"/>
        <dbReference type="Rhea" id="RHEA-COMP:9659"/>
        <dbReference type="Rhea" id="RHEA-COMP:9674"/>
        <dbReference type="ChEBI" id="CHEBI:15378"/>
        <dbReference type="ChEBI" id="CHEBI:30616"/>
        <dbReference type="ChEBI" id="CHEBI:33019"/>
        <dbReference type="ChEBI" id="CHEBI:58048"/>
        <dbReference type="ChEBI" id="CHEBI:78442"/>
        <dbReference type="ChEBI" id="CHEBI:78515"/>
        <dbReference type="ChEBI" id="CHEBI:456215"/>
        <dbReference type="EC" id="6.1.1.22"/>
    </reaction>
</comment>
<dbReference type="CDD" id="cd00776">
    <property type="entry name" value="AsxRS_core"/>
    <property type="match status" value="1"/>
</dbReference>
<keyword evidence="6 8" id="KW-0648">Protein biosynthesis</keyword>
<dbReference type="InterPro" id="IPR012340">
    <property type="entry name" value="NA-bd_OB-fold"/>
</dbReference>
<keyword evidence="3 8" id="KW-0436">Ligase</keyword>
<dbReference type="Gene3D" id="2.40.50.140">
    <property type="entry name" value="Nucleic acid-binding proteins"/>
    <property type="match status" value="1"/>
</dbReference>
<evidence type="ECO:0000256" key="3">
    <source>
        <dbReference type="ARBA" id="ARBA00022598"/>
    </source>
</evidence>
<keyword evidence="4 8" id="KW-0547">Nucleotide-binding</keyword>
<proteinExistence type="inferred from homology"/>
<dbReference type="Gene3D" id="3.30.930.10">
    <property type="entry name" value="Bira Bifunctional Protein, Domain 2"/>
    <property type="match status" value="1"/>
</dbReference>
<name>A0ABU0K0R3_9BACL</name>
<comment type="subcellular location">
    <subcellularLocation>
        <location evidence="8">Cytoplasm</location>
    </subcellularLocation>
</comment>
<dbReference type="RefSeq" id="WP_301550579.1">
    <property type="nucleotide sequence ID" value="NZ_JAQRMZ010000002.1"/>
</dbReference>
<dbReference type="SUPFAM" id="SSF55681">
    <property type="entry name" value="Class II aaRS and biotin synthetases"/>
    <property type="match status" value="1"/>
</dbReference>
<comment type="caution">
    <text evidence="10">The sequence shown here is derived from an EMBL/GenBank/DDBJ whole genome shotgun (WGS) entry which is preliminary data.</text>
</comment>
<dbReference type="PRINTS" id="PR01042">
    <property type="entry name" value="TRNASYNTHASP"/>
</dbReference>
<dbReference type="NCBIfam" id="NF003483">
    <property type="entry name" value="PRK05159.1"/>
    <property type="match status" value="1"/>
</dbReference>
<evidence type="ECO:0000313" key="10">
    <source>
        <dbReference type="EMBL" id="MDQ0482018.1"/>
    </source>
</evidence>
<dbReference type="EMBL" id="JAUSWM010000001">
    <property type="protein sequence ID" value="MDQ0482018.1"/>
    <property type="molecule type" value="Genomic_DNA"/>
</dbReference>
<keyword evidence="11" id="KW-1185">Reference proteome</keyword>
<dbReference type="GO" id="GO:0004816">
    <property type="term" value="F:asparagine-tRNA ligase activity"/>
    <property type="evidence" value="ECO:0007669"/>
    <property type="project" value="UniProtKB-EC"/>
</dbReference>
<dbReference type="SUPFAM" id="SSF50249">
    <property type="entry name" value="Nucleic acid-binding proteins"/>
    <property type="match status" value="1"/>
</dbReference>
<dbReference type="InterPro" id="IPR002312">
    <property type="entry name" value="Asp/Asn-tRNA-synth_IIb"/>
</dbReference>
<feature type="domain" description="Aminoacyl-transfer RNA synthetases class-II family profile" evidence="9">
    <location>
        <begin position="130"/>
        <end position="430"/>
    </location>
</feature>
<dbReference type="GeneID" id="301325836"/>
<accession>A0ABU0K0R3</accession>
<protein>
    <recommendedName>
        <fullName evidence="8">Asparagine--tRNA ligase</fullName>
        <ecNumber evidence="8">6.1.1.22</ecNumber>
    </recommendedName>
    <alternativeName>
        <fullName evidence="8">Asparaginyl-tRNA synthetase</fullName>
        <shortName evidence="8">AsnRS</shortName>
    </alternativeName>
</protein>
<keyword evidence="5 8" id="KW-0067">ATP-binding</keyword>
<keyword evidence="2 8" id="KW-0963">Cytoplasm</keyword>
<dbReference type="InterPro" id="IPR006195">
    <property type="entry name" value="aa-tRNA-synth_II"/>
</dbReference>